<sequence>MTEGTPEQAEVTSTLWSKMTRRQLTRSIPINYVQTADASFLAANLPSACCRCIIGVLSNLQYPPPIVCRRTTVRRGRAVVRRAEQRPTLLNDRAHSLCRIVLDDCHAKWIYVEHEKPTVISINVSLFTIDSLQRNYFILIIIFYMETIENGSKCRRYMNIFTFITFPVP</sequence>
<proteinExistence type="predicted"/>
<accession>A0ABR3KGI8</accession>
<organism evidence="1 2">
    <name type="scientific">Trichinella spiralis</name>
    <name type="common">Trichina worm</name>
    <dbReference type="NCBI Taxonomy" id="6334"/>
    <lineage>
        <taxon>Eukaryota</taxon>
        <taxon>Metazoa</taxon>
        <taxon>Ecdysozoa</taxon>
        <taxon>Nematoda</taxon>
        <taxon>Enoplea</taxon>
        <taxon>Dorylaimia</taxon>
        <taxon>Trichinellida</taxon>
        <taxon>Trichinellidae</taxon>
        <taxon>Trichinella</taxon>
    </lineage>
</organism>
<keyword evidence="2" id="KW-1185">Reference proteome</keyword>
<name>A0ABR3KGI8_TRISP</name>
<keyword evidence="1" id="KW-0808">Transferase</keyword>
<dbReference type="GO" id="GO:0016779">
    <property type="term" value="F:nucleotidyltransferase activity"/>
    <property type="evidence" value="ECO:0007669"/>
    <property type="project" value="UniProtKB-KW"/>
</dbReference>
<evidence type="ECO:0000313" key="1">
    <source>
        <dbReference type="EMBL" id="KAL1236886.1"/>
    </source>
</evidence>
<protein>
    <submittedName>
        <fullName evidence="1">Sulfate adenylyltransferase</fullName>
    </submittedName>
</protein>
<reference evidence="1 2" key="1">
    <citation type="submission" date="2024-07" db="EMBL/GenBank/DDBJ databases">
        <title>Enhanced genomic and transcriptomic resources for Trichinella pseudospiralis and T. spiralis underpin the discovery of pronounced molecular differences between stages and species.</title>
        <authorList>
            <person name="Pasi K.K."/>
            <person name="La Rosa G."/>
            <person name="Gomez-Morales M.A."/>
            <person name="Tosini F."/>
            <person name="Sumanam S."/>
            <person name="Young N.D."/>
            <person name="Chang B.C."/>
            <person name="Robin G.B."/>
        </authorList>
    </citation>
    <scope>NUCLEOTIDE SEQUENCE [LARGE SCALE GENOMIC DNA]</scope>
    <source>
        <strain evidence="1">ISS534</strain>
    </source>
</reference>
<evidence type="ECO:0000313" key="2">
    <source>
        <dbReference type="Proteomes" id="UP001558632"/>
    </source>
</evidence>
<dbReference type="Proteomes" id="UP001558632">
    <property type="component" value="Unassembled WGS sequence"/>
</dbReference>
<dbReference type="EMBL" id="JBEUSY010000359">
    <property type="protein sequence ID" value="KAL1236886.1"/>
    <property type="molecule type" value="Genomic_DNA"/>
</dbReference>
<gene>
    <name evidence="1" type="ORF">TSPI_07481</name>
</gene>
<keyword evidence="1" id="KW-0548">Nucleotidyltransferase</keyword>
<comment type="caution">
    <text evidence="1">The sequence shown here is derived from an EMBL/GenBank/DDBJ whole genome shotgun (WGS) entry which is preliminary data.</text>
</comment>